<feature type="domain" description="C2H2-type" evidence="7">
    <location>
        <begin position="439"/>
        <end position="462"/>
    </location>
</feature>
<name>A0A210PTP6_MIZYE</name>
<organism evidence="8 9">
    <name type="scientific">Mizuhopecten yessoensis</name>
    <name type="common">Japanese scallop</name>
    <name type="synonym">Patinopecten yessoensis</name>
    <dbReference type="NCBI Taxonomy" id="6573"/>
    <lineage>
        <taxon>Eukaryota</taxon>
        <taxon>Metazoa</taxon>
        <taxon>Spiralia</taxon>
        <taxon>Lophotrochozoa</taxon>
        <taxon>Mollusca</taxon>
        <taxon>Bivalvia</taxon>
        <taxon>Autobranchia</taxon>
        <taxon>Pteriomorphia</taxon>
        <taxon>Pectinida</taxon>
        <taxon>Pectinoidea</taxon>
        <taxon>Pectinidae</taxon>
        <taxon>Mizuhopecten</taxon>
    </lineage>
</organism>
<feature type="compositionally biased region" description="Polar residues" evidence="6">
    <location>
        <begin position="271"/>
        <end position="287"/>
    </location>
</feature>
<dbReference type="GO" id="GO:0008270">
    <property type="term" value="F:zinc ion binding"/>
    <property type="evidence" value="ECO:0007669"/>
    <property type="project" value="UniProtKB-KW"/>
</dbReference>
<feature type="compositionally biased region" description="Acidic residues" evidence="6">
    <location>
        <begin position="1"/>
        <end position="23"/>
    </location>
</feature>
<feature type="region of interest" description="Disordered" evidence="6">
    <location>
        <begin position="988"/>
        <end position="1018"/>
    </location>
</feature>
<keyword evidence="3 5" id="KW-0863">Zinc-finger</keyword>
<feature type="compositionally biased region" description="Basic and acidic residues" evidence="6">
    <location>
        <begin position="1103"/>
        <end position="1113"/>
    </location>
</feature>
<keyword evidence="1" id="KW-0479">Metal-binding</keyword>
<keyword evidence="9" id="KW-1185">Reference proteome</keyword>
<reference evidence="8 9" key="1">
    <citation type="journal article" date="2017" name="Nat. Ecol. Evol.">
        <title>Scallop genome provides insights into evolution of bilaterian karyotype and development.</title>
        <authorList>
            <person name="Wang S."/>
            <person name="Zhang J."/>
            <person name="Jiao W."/>
            <person name="Li J."/>
            <person name="Xun X."/>
            <person name="Sun Y."/>
            <person name="Guo X."/>
            <person name="Huan P."/>
            <person name="Dong B."/>
            <person name="Zhang L."/>
            <person name="Hu X."/>
            <person name="Sun X."/>
            <person name="Wang J."/>
            <person name="Zhao C."/>
            <person name="Wang Y."/>
            <person name="Wang D."/>
            <person name="Huang X."/>
            <person name="Wang R."/>
            <person name="Lv J."/>
            <person name="Li Y."/>
            <person name="Zhang Z."/>
            <person name="Liu B."/>
            <person name="Lu W."/>
            <person name="Hui Y."/>
            <person name="Liang J."/>
            <person name="Zhou Z."/>
            <person name="Hou R."/>
            <person name="Li X."/>
            <person name="Liu Y."/>
            <person name="Li H."/>
            <person name="Ning X."/>
            <person name="Lin Y."/>
            <person name="Zhao L."/>
            <person name="Xing Q."/>
            <person name="Dou J."/>
            <person name="Li Y."/>
            <person name="Mao J."/>
            <person name="Guo H."/>
            <person name="Dou H."/>
            <person name="Li T."/>
            <person name="Mu C."/>
            <person name="Jiang W."/>
            <person name="Fu Q."/>
            <person name="Fu X."/>
            <person name="Miao Y."/>
            <person name="Liu J."/>
            <person name="Yu Q."/>
            <person name="Li R."/>
            <person name="Liao H."/>
            <person name="Li X."/>
            <person name="Kong Y."/>
            <person name="Jiang Z."/>
            <person name="Chourrout D."/>
            <person name="Li R."/>
            <person name="Bao Z."/>
        </authorList>
    </citation>
    <scope>NUCLEOTIDE SEQUENCE [LARGE SCALE GENOMIC DNA]</scope>
    <source>
        <strain evidence="8 9">PY_sf001</strain>
    </source>
</reference>
<feature type="region of interest" description="Disordered" evidence="6">
    <location>
        <begin position="1"/>
        <end position="43"/>
    </location>
</feature>
<proteinExistence type="predicted"/>
<comment type="caution">
    <text evidence="8">The sequence shown here is derived from an EMBL/GenBank/DDBJ whole genome shotgun (WGS) entry which is preliminary data.</text>
</comment>
<dbReference type="EMBL" id="NEDP02005507">
    <property type="protein sequence ID" value="OWF39814.1"/>
    <property type="molecule type" value="Genomic_DNA"/>
</dbReference>
<feature type="domain" description="C2H2-type" evidence="7">
    <location>
        <begin position="406"/>
        <end position="433"/>
    </location>
</feature>
<keyword evidence="2" id="KW-0677">Repeat</keyword>
<evidence type="ECO:0000256" key="3">
    <source>
        <dbReference type="ARBA" id="ARBA00022771"/>
    </source>
</evidence>
<dbReference type="Gene3D" id="3.30.160.60">
    <property type="entry name" value="Classic Zinc Finger"/>
    <property type="match status" value="2"/>
</dbReference>
<evidence type="ECO:0000313" key="9">
    <source>
        <dbReference type="Proteomes" id="UP000242188"/>
    </source>
</evidence>
<dbReference type="PANTHER" id="PTHR24379">
    <property type="entry name" value="KRAB AND ZINC FINGER DOMAIN-CONTAINING"/>
    <property type="match status" value="1"/>
</dbReference>
<dbReference type="InterPro" id="IPR013087">
    <property type="entry name" value="Znf_C2H2_type"/>
</dbReference>
<feature type="region of interest" description="Disordered" evidence="6">
    <location>
        <begin position="573"/>
        <end position="594"/>
    </location>
</feature>
<evidence type="ECO:0000259" key="7">
    <source>
        <dbReference type="PROSITE" id="PS50157"/>
    </source>
</evidence>
<feature type="compositionally biased region" description="Polar residues" evidence="6">
    <location>
        <begin position="1164"/>
        <end position="1174"/>
    </location>
</feature>
<sequence length="1354" mass="151240">MENDAEPITGNEEEEVNTDDDAEGTSFSRHNALLEFDDDDDGDIDMDDIRLFDETDLCSTDILQDDEITQETGIDERTDIKTPELCPFDSTPTFDDKACNQENSSAAHPIELVISDEAVSQEIIERSLSKDVLGTSQNVSSERKHIINKKSRETVSIGKDVTLPQAYELSKTTSYVHQGQVMEGQSEGQSSGPGNVPDNKRPNVVFSNMGDETDMEQTKVVSDIDDIRLIKPKVRRSPRKVDQKEAETIATVTDLNSQVVTRNGDIKARLDTQTTTPSTSRSESNSPEVIAIEDPSLGGDVEADSFSVENEQYTERGQHKCYLCEVMFNCKANLTVHMRTVHSYYPQLHPCGCTHCGAQFKSEAFVIKHEQTVHSLDTACAFCGKNQSTREALQTHVCNHLQPLTYLCMLCREDFPNVVEAEKHLSKHKGEVAFWSDFLKCRFCGSLFSKREKLYCHIMKIHEDLFNIKCKSCSQRFYLDSSLAVHRSDQNHRLDGKRIRVNDNIQIQFGVTRTGKVSKELIDISEDGSFESHNEACALKLKNSINKGGMEVSQQSHLDLLYNLGKLDHSVKDSCSPCASPRSDDDVTSQSTKGPNTITAKQCLMAKLLNRRQTPKACTTPLNDDNQEMRRSNTAPVHDSLENSFQRIMFRVASNIQELLRLSLTIEGHVTQQSHQFLAKVYDQKFKVVMVLWTELQSLTKAVNTNVFAKGNKLSKDLVDELLCGILKNVHSLRNSKVETIVMMGQCIAKSFQELIKVMIGVDTIITPGLQLIAINHYEHWLDFIPTVIDAQWNVFREIATNHTDNKNNEVLELVGRLWHARITLNQAVLLKKDENEKWKKGLHPSCEKTLVKPSEVEGQVQAKENLKQMLFKMTNETAVFVAGKSTPVAISSVEPGTKVLIPVTKLPPDKQGQSPDTVNILPGTQSSNIGDKANMFAKVAHLPGFLSNEQHEGYRLVYISEGFLREGIHPMTVSKPQQPISIDLVSDEESDDGGFENAEDNVEFSDDDCVERSGKKSDTSAEGLVMDCVEDDPITDDTERKKSKQIIEKATKVTIVTNRENDAEHMELDCVTIKPEPMDYNNITVDLCLSDDNEDDEDDEDKKEKVENDRKKDSVSVVMLDSVNNEEIKIVLAEDDDTIGNRALNTSPQVKLEKTYDGDTETSDPTQSIQSKRSLPVDEFVTGADNFMNPPNKKLKLVKVFNGATYEDTSVNNLNSLPEGGITPEPPSMLRVKTEPIREDEPDISRETTIKVKKEPVLPSYDETQLTSSVLDTAVPLKIKSEPVESAGSRPCTVAVNSEPVESVGGRPCTVAVNSMEDCKDTVQKKLNGQLDIKSERCETPLSDSEVLKAYYS</sequence>
<evidence type="ECO:0000256" key="2">
    <source>
        <dbReference type="ARBA" id="ARBA00022737"/>
    </source>
</evidence>
<protein>
    <submittedName>
        <fullName evidence="8">Zinc finger protein 32</fullName>
    </submittedName>
</protein>
<feature type="compositionally biased region" description="Low complexity" evidence="6">
    <location>
        <begin position="182"/>
        <end position="192"/>
    </location>
</feature>
<gene>
    <name evidence="8" type="ORF">KP79_PYT20124</name>
</gene>
<evidence type="ECO:0000256" key="4">
    <source>
        <dbReference type="ARBA" id="ARBA00022833"/>
    </source>
</evidence>
<dbReference type="PROSITE" id="PS00028">
    <property type="entry name" value="ZINC_FINGER_C2H2_1"/>
    <property type="match status" value="5"/>
</dbReference>
<feature type="region of interest" description="Disordered" evidence="6">
    <location>
        <begin position="182"/>
        <end position="208"/>
    </location>
</feature>
<dbReference type="Proteomes" id="UP000242188">
    <property type="component" value="Unassembled WGS sequence"/>
</dbReference>
<dbReference type="SMART" id="SM00355">
    <property type="entry name" value="ZnF_C2H2"/>
    <property type="match status" value="6"/>
</dbReference>
<dbReference type="PROSITE" id="PS00018">
    <property type="entry name" value="EF_HAND_1"/>
    <property type="match status" value="1"/>
</dbReference>
<evidence type="ECO:0000256" key="1">
    <source>
        <dbReference type="ARBA" id="ARBA00022723"/>
    </source>
</evidence>
<feature type="region of interest" description="Disordered" evidence="6">
    <location>
        <begin position="264"/>
        <end position="289"/>
    </location>
</feature>
<feature type="domain" description="C2H2-type" evidence="7">
    <location>
        <begin position="319"/>
        <end position="343"/>
    </location>
</feature>
<dbReference type="PANTHER" id="PTHR24379:SF121">
    <property type="entry name" value="C2H2-TYPE DOMAIN-CONTAINING PROTEIN"/>
    <property type="match status" value="1"/>
</dbReference>
<dbReference type="SUPFAM" id="SSF57667">
    <property type="entry name" value="beta-beta-alpha zinc fingers"/>
    <property type="match status" value="1"/>
</dbReference>
<dbReference type="OrthoDB" id="5803930at2759"/>
<feature type="region of interest" description="Disordered" evidence="6">
    <location>
        <begin position="616"/>
        <end position="638"/>
    </location>
</feature>
<dbReference type="PROSITE" id="PS50157">
    <property type="entry name" value="ZINC_FINGER_C2H2_2"/>
    <property type="match status" value="4"/>
</dbReference>
<feature type="compositionally biased region" description="Acidic residues" evidence="6">
    <location>
        <begin position="1090"/>
        <end position="1102"/>
    </location>
</feature>
<accession>A0A210PTP6</accession>
<evidence type="ECO:0000313" key="8">
    <source>
        <dbReference type="EMBL" id="OWF39814.1"/>
    </source>
</evidence>
<feature type="compositionally biased region" description="Acidic residues" evidence="6">
    <location>
        <begin position="988"/>
        <end position="1010"/>
    </location>
</feature>
<evidence type="ECO:0000256" key="6">
    <source>
        <dbReference type="SAM" id="MobiDB-lite"/>
    </source>
</evidence>
<feature type="region of interest" description="Disordered" evidence="6">
    <location>
        <begin position="1152"/>
        <end position="1174"/>
    </location>
</feature>
<evidence type="ECO:0000256" key="5">
    <source>
        <dbReference type="PROSITE-ProRule" id="PRU00042"/>
    </source>
</evidence>
<feature type="domain" description="C2H2-type" evidence="7">
    <location>
        <begin position="349"/>
        <end position="379"/>
    </location>
</feature>
<dbReference type="InterPro" id="IPR036236">
    <property type="entry name" value="Znf_C2H2_sf"/>
</dbReference>
<dbReference type="InterPro" id="IPR018247">
    <property type="entry name" value="EF_Hand_1_Ca_BS"/>
</dbReference>
<feature type="region of interest" description="Disordered" evidence="6">
    <location>
        <begin position="1090"/>
        <end position="1113"/>
    </location>
</feature>
<keyword evidence="4" id="KW-0862">Zinc</keyword>